<name>A0A2U0SEN8_9SPHN</name>
<evidence type="ECO:0008006" key="4">
    <source>
        <dbReference type="Google" id="ProtNLM"/>
    </source>
</evidence>
<feature type="transmembrane region" description="Helical" evidence="1">
    <location>
        <begin position="137"/>
        <end position="157"/>
    </location>
</feature>
<gene>
    <name evidence="2" type="ORF">DD559_11220</name>
</gene>
<comment type="caution">
    <text evidence="2">The sequence shown here is derived from an EMBL/GenBank/DDBJ whole genome shotgun (WGS) entry which is preliminary data.</text>
</comment>
<accession>A0A2U0SEN8</accession>
<feature type="transmembrane region" description="Helical" evidence="1">
    <location>
        <begin position="345"/>
        <end position="366"/>
    </location>
</feature>
<dbReference type="EMBL" id="QENQ01000001">
    <property type="protein sequence ID" value="PVX29827.1"/>
    <property type="molecule type" value="Genomic_DNA"/>
</dbReference>
<feature type="transmembrane region" description="Helical" evidence="1">
    <location>
        <begin position="109"/>
        <end position="131"/>
    </location>
</feature>
<keyword evidence="1" id="KW-0472">Membrane</keyword>
<feature type="transmembrane region" description="Helical" evidence="1">
    <location>
        <begin position="424"/>
        <end position="444"/>
    </location>
</feature>
<keyword evidence="3" id="KW-1185">Reference proteome</keyword>
<proteinExistence type="predicted"/>
<feature type="transmembrane region" description="Helical" evidence="1">
    <location>
        <begin position="197"/>
        <end position="218"/>
    </location>
</feature>
<sequence>MRGFRVRDEFDRHWLGWTLLVWACTVAWFLVQRQGNIYWLTLGDTDDNMRLMQVRALLAGQGWYDLRQYRMDPALGGFDIHWSRIVDLPIAGLILLLKPFLGAATAEKWACGIAPLLPLSITMAGLSLTVRRLVSPLAWPIALALLLFTCTATLPMYAPMRIDHHGWQLAALAMTVAGLCDPKGARGGAVVGLASAFSLSIGLELLPFCAMAGAILGLRWVWDAGERRRLIVYGLTLGGGSAIGFALFASNANQAMRCDALTPVWLSVLVAAGALLVALALANPGSRWLRLALAALAGGLIVAGFVHFFPQCLGRPEQVSDELYTTWLSNVREARPIYRHPRETAIPIAIVASLGLIGALLAVWHARRTPRRIGWAAVALFTTFAAAMLLWQLRAAPGAQLLALPGITAMIWLAVPWLLRRGPLWLRIGIALLVFAGVGIWASGAKMPWAAKSTARPGSDRVRQANIACTRTSQLRTLDAIPAATIFTHVDLGPRLIVVTHHNAVAGPYHRNGTAILDVHHAFTGPAAAFRAIAARHRAGYLLICPNMSETTVYRARNPQGFYAQLAKGQVPDWLETVPLADGSPYRLWKIRYDR</sequence>
<reference evidence="2 3" key="1">
    <citation type="submission" date="2018-05" db="EMBL/GenBank/DDBJ databases">
        <title>Description of Sphingomonas pokkalii sp nov, isolated from the rhizosphere of saline tolerant pokkali rice and its draft genome analysis.</title>
        <authorList>
            <person name="Menon R."/>
            <person name="Kumari S."/>
            <person name="Rameshkumar N."/>
        </authorList>
    </citation>
    <scope>NUCLEOTIDE SEQUENCE [LARGE SCALE GENOMIC DNA]</scope>
    <source>
        <strain evidence="2 3">L3B27</strain>
    </source>
</reference>
<feature type="transmembrane region" description="Helical" evidence="1">
    <location>
        <begin position="230"/>
        <end position="250"/>
    </location>
</feature>
<feature type="transmembrane region" description="Helical" evidence="1">
    <location>
        <begin position="288"/>
        <end position="309"/>
    </location>
</feature>
<keyword evidence="1" id="KW-0812">Transmembrane</keyword>
<dbReference type="OrthoDB" id="1082056at2"/>
<feature type="transmembrane region" description="Helical" evidence="1">
    <location>
        <begin position="373"/>
        <end position="393"/>
    </location>
</feature>
<dbReference type="Proteomes" id="UP000245890">
    <property type="component" value="Unassembled WGS sequence"/>
</dbReference>
<feature type="transmembrane region" description="Helical" evidence="1">
    <location>
        <begin position="12"/>
        <end position="31"/>
    </location>
</feature>
<evidence type="ECO:0000256" key="1">
    <source>
        <dbReference type="SAM" id="Phobius"/>
    </source>
</evidence>
<organism evidence="2 3">
    <name type="scientific">Sphingomonas pokkalii</name>
    <dbReference type="NCBI Taxonomy" id="2175090"/>
    <lineage>
        <taxon>Bacteria</taxon>
        <taxon>Pseudomonadati</taxon>
        <taxon>Pseudomonadota</taxon>
        <taxon>Alphaproteobacteria</taxon>
        <taxon>Sphingomonadales</taxon>
        <taxon>Sphingomonadaceae</taxon>
        <taxon>Sphingomonas</taxon>
    </lineage>
</organism>
<keyword evidence="1" id="KW-1133">Transmembrane helix</keyword>
<evidence type="ECO:0000313" key="3">
    <source>
        <dbReference type="Proteomes" id="UP000245890"/>
    </source>
</evidence>
<dbReference type="AlphaFoldDB" id="A0A2U0SEN8"/>
<protein>
    <recommendedName>
        <fullName evidence="4">AcrB/AcrD/AcrF family protein</fullName>
    </recommendedName>
</protein>
<feature type="transmembrane region" description="Helical" evidence="1">
    <location>
        <begin position="262"/>
        <end position="281"/>
    </location>
</feature>
<feature type="transmembrane region" description="Helical" evidence="1">
    <location>
        <begin position="399"/>
        <end position="419"/>
    </location>
</feature>
<evidence type="ECO:0000313" key="2">
    <source>
        <dbReference type="EMBL" id="PVX29827.1"/>
    </source>
</evidence>